<dbReference type="InterPro" id="IPR009061">
    <property type="entry name" value="DNA-bd_dom_put_sf"/>
</dbReference>
<dbReference type="InterPro" id="IPR009004">
    <property type="entry name" value="Transposase_Mu_C"/>
</dbReference>
<dbReference type="InterPro" id="IPR036397">
    <property type="entry name" value="RNaseH_sf"/>
</dbReference>
<dbReference type="GO" id="GO:0006313">
    <property type="term" value="P:DNA transposition"/>
    <property type="evidence" value="ECO:0007669"/>
    <property type="project" value="InterPro"/>
</dbReference>
<dbReference type="InterPro" id="IPR012337">
    <property type="entry name" value="RNaseH-like_sf"/>
</dbReference>
<comment type="caution">
    <text evidence="3">The sequence shown here is derived from an EMBL/GenBank/DDBJ whole genome shotgun (WGS) entry which is preliminary data.</text>
</comment>
<evidence type="ECO:0000259" key="1">
    <source>
        <dbReference type="PROSITE" id="PS50994"/>
    </source>
</evidence>
<dbReference type="GO" id="GO:0003677">
    <property type="term" value="F:DNA binding"/>
    <property type="evidence" value="ECO:0007669"/>
    <property type="project" value="InterPro"/>
</dbReference>
<dbReference type="SUPFAM" id="SSF53098">
    <property type="entry name" value="Ribonuclease H-like"/>
    <property type="match status" value="1"/>
</dbReference>
<dbReference type="InterPro" id="IPR003314">
    <property type="entry name" value="Mu-type_HTH"/>
</dbReference>
<dbReference type="SUPFAM" id="SSF50610">
    <property type="entry name" value="mu transposase, C-terminal domain"/>
    <property type="match status" value="1"/>
</dbReference>
<gene>
    <name evidence="3" type="ORF">HMPREF9725_02209</name>
</gene>
<name>M2C4N5_TREDN</name>
<reference evidence="3" key="1">
    <citation type="submission" date="2012-01" db="EMBL/GenBank/DDBJ databases">
        <title>The Genome Sequence of Treponema denticola H1-T.</title>
        <authorList>
            <consortium name="The Broad Institute Genome Sequencing Platform"/>
            <person name="Earl A."/>
            <person name="Ward D."/>
            <person name="Feldgarden M."/>
            <person name="Gevers D."/>
            <person name="Blanton J.M."/>
            <person name="Fenno C.J."/>
            <person name="Baranova O.V."/>
            <person name="Mathney J."/>
            <person name="Dewhirst F.E."/>
            <person name="Izard J."/>
            <person name="Young S.K."/>
            <person name="Zeng Q."/>
            <person name="Gargeya S."/>
            <person name="Fitzgerald M."/>
            <person name="Haas B."/>
            <person name="Abouelleil A."/>
            <person name="Alvarado L."/>
            <person name="Arachchi H.M."/>
            <person name="Berlin A."/>
            <person name="Chapman S.B."/>
            <person name="Gearin G."/>
            <person name="Goldberg J."/>
            <person name="Griggs A."/>
            <person name="Gujja S."/>
            <person name="Hansen M."/>
            <person name="Heiman D."/>
            <person name="Howarth C."/>
            <person name="Larimer J."/>
            <person name="Lui A."/>
            <person name="MacDonald P.J.P."/>
            <person name="McCowen C."/>
            <person name="Montmayeur A."/>
            <person name="Murphy C."/>
            <person name="Neiman D."/>
            <person name="Pearson M."/>
            <person name="Priest M."/>
            <person name="Roberts A."/>
            <person name="Saif S."/>
            <person name="Shea T."/>
            <person name="Sisk P."/>
            <person name="Stolte C."/>
            <person name="Sykes S."/>
            <person name="Wortman J."/>
            <person name="Nusbaum C."/>
            <person name="Birren B."/>
        </authorList>
    </citation>
    <scope>NUCLEOTIDE SEQUENCE [LARGE SCALE GENOMIC DNA]</scope>
    <source>
        <strain evidence="3">H1-T</strain>
    </source>
</reference>
<dbReference type="AlphaFoldDB" id="M2C4N5"/>
<dbReference type="InterPro" id="IPR015378">
    <property type="entry name" value="Transposase-like_Mu_C"/>
</dbReference>
<organism evidence="3">
    <name type="scientific">Treponema denticola H1-T</name>
    <dbReference type="NCBI Taxonomy" id="999431"/>
    <lineage>
        <taxon>Bacteria</taxon>
        <taxon>Pseudomonadati</taxon>
        <taxon>Spirochaetota</taxon>
        <taxon>Spirochaetia</taxon>
        <taxon>Spirochaetales</taxon>
        <taxon>Treponemataceae</taxon>
        <taxon>Treponema</taxon>
    </lineage>
</organism>
<evidence type="ECO:0000259" key="2">
    <source>
        <dbReference type="PROSITE" id="PS51702"/>
    </source>
</evidence>
<dbReference type="GO" id="GO:0004803">
    <property type="term" value="F:transposase activity"/>
    <property type="evidence" value="ECO:0007669"/>
    <property type="project" value="InterPro"/>
</dbReference>
<feature type="domain" description="HTH Mu-type" evidence="2">
    <location>
        <begin position="1"/>
        <end position="61"/>
    </location>
</feature>
<dbReference type="InterPro" id="IPR001584">
    <property type="entry name" value="Integrase_cat-core"/>
</dbReference>
<sequence length="632" mass="72427">MKTVATKEIAEVLDLSKKSILERARKEHWQYMKKKGAMLWLCDKLPAEVQLALIQRGKTLVSETKEPVTFLQATNKERKKAALTAGIINFYKMSNLSVENFCIAFNSGKISAAYRAEYGKELSNRTLYRWLKDFTDTGLSGITPLYSKSGKESGTGSSLTATEKEMLQFFYLDYNKRSIRHCFLSMKANIKESKATYATCRRYLKSLPEAMVDFYQLSQEAFEAKHFPYIERDKKLLKAMDQVQGDHHRLDRVVMHNGKLVIPWITTFADVRSGAILGWCVSINPNSQTILAAYYMMIMRFGIPEMVHVDNGKDYKGKTIKGQKIKMKAVDKDGIEHEEEVIITGAIVTCGSRLQYARAYHGQSKGVQERFYKILEEYYSKNTGNYIGSNTAARVDEQKLYWRAMKGKAKRNDVGSWEDFIKEITYWVNWYNTEWVSKAKDREGLTPEQAFIQNMPEAIRKPDPATVQLALTRGELRTVRENGVSVGGADYWAEELIGLTGQQVIVRVNLTNRNEALICNNKGQLLCKAYADVFMETGNMEKDNEFVNRVRRDIRQKVKEQSRLTHLTTKPKNMLEIAMEATGVEIPRVEQYIPQIEEEPKAAGAEDRQITKGKYQNYFNIDEEAFICATDK</sequence>
<dbReference type="PROSITE" id="PS51702">
    <property type="entry name" value="HTH_MU"/>
    <property type="match status" value="1"/>
</dbReference>
<dbReference type="RefSeq" id="WP_002689510.1">
    <property type="nucleotide sequence ID" value="NZ_CM001794.1"/>
</dbReference>
<dbReference type="InterPro" id="IPR004189">
    <property type="entry name" value="Phage_Mu_transposase"/>
</dbReference>
<feature type="domain" description="Integrase catalytic" evidence="1">
    <location>
        <begin position="224"/>
        <end position="455"/>
    </location>
</feature>
<dbReference type="HOGENOM" id="CLU_432714_0_0_12"/>
<dbReference type="EMBL" id="AGDW01000022">
    <property type="protein sequence ID" value="EMB29339.1"/>
    <property type="molecule type" value="Genomic_DNA"/>
</dbReference>
<dbReference type="GO" id="GO:0015074">
    <property type="term" value="P:DNA integration"/>
    <property type="evidence" value="ECO:0007669"/>
    <property type="project" value="InterPro"/>
</dbReference>
<dbReference type="Gene3D" id="2.30.30.130">
    <property type="entry name" value="Transposase, Mu, C-terminal"/>
    <property type="match status" value="1"/>
</dbReference>
<proteinExistence type="predicted"/>
<dbReference type="Gene3D" id="3.30.420.10">
    <property type="entry name" value="Ribonuclease H-like superfamily/Ribonuclease H"/>
    <property type="match status" value="1"/>
</dbReference>
<dbReference type="Pfam" id="PF09299">
    <property type="entry name" value="Mu-transpos_C"/>
    <property type="match status" value="1"/>
</dbReference>
<evidence type="ECO:0000313" key="3">
    <source>
        <dbReference type="EMBL" id="EMB29339.1"/>
    </source>
</evidence>
<accession>M2C4N5</accession>
<dbReference type="Pfam" id="PF02914">
    <property type="entry name" value="DDE_2"/>
    <property type="match status" value="1"/>
</dbReference>
<dbReference type="Proteomes" id="UP000011708">
    <property type="component" value="Chromosome"/>
</dbReference>
<dbReference type="PROSITE" id="PS50994">
    <property type="entry name" value="INTEGRASE"/>
    <property type="match status" value="1"/>
</dbReference>
<protein>
    <recommendedName>
        <fullName evidence="4">Integrase catalytic domain-containing protein</fullName>
    </recommendedName>
</protein>
<dbReference type="PATRIC" id="fig|999431.4.peg.2286"/>
<dbReference type="SUPFAM" id="SSF46955">
    <property type="entry name" value="Putative DNA-binding domain"/>
    <property type="match status" value="1"/>
</dbReference>
<evidence type="ECO:0008006" key="4">
    <source>
        <dbReference type="Google" id="ProtNLM"/>
    </source>
</evidence>